<name>A0ABV2RJ21_BRAJP</name>
<accession>A0ABV2RJ21</accession>
<feature type="transmembrane region" description="Helical" evidence="1">
    <location>
        <begin position="12"/>
        <end position="30"/>
    </location>
</feature>
<keyword evidence="1" id="KW-1133">Transmembrane helix</keyword>
<reference evidence="2 3" key="1">
    <citation type="submission" date="2024-06" db="EMBL/GenBank/DDBJ databases">
        <title>Genomic Encyclopedia of Type Strains, Phase V (KMG-V): Genome sequencing to study the core and pangenomes of soil and plant-associated prokaryotes.</title>
        <authorList>
            <person name="Whitman W."/>
        </authorList>
    </citation>
    <scope>NUCLEOTIDE SEQUENCE [LARGE SCALE GENOMIC DNA]</scope>
    <source>
        <strain evidence="2 3">USDA 160</strain>
    </source>
</reference>
<dbReference type="EMBL" id="JBEPTQ010000001">
    <property type="protein sequence ID" value="MET4716305.1"/>
    <property type="molecule type" value="Genomic_DNA"/>
</dbReference>
<keyword evidence="1" id="KW-0812">Transmembrane</keyword>
<evidence type="ECO:0000256" key="1">
    <source>
        <dbReference type="SAM" id="Phobius"/>
    </source>
</evidence>
<evidence type="ECO:0000313" key="2">
    <source>
        <dbReference type="EMBL" id="MET4716305.1"/>
    </source>
</evidence>
<keyword evidence="1" id="KW-0472">Membrane</keyword>
<feature type="transmembrane region" description="Helical" evidence="1">
    <location>
        <begin position="42"/>
        <end position="68"/>
    </location>
</feature>
<sequence length="227" mass="24817">MRFPKTTNVYEQVGILIPGATLVALLTVSFPEARSQLANTSVSVGAFGILLVVGYASGQLVAALGNVIDLIYWKLWGGVPSTWIVGPRPKLLSSSQLSRLDEIARSELGLTCPPIKDQTAQEWYPISRQIYSFVETHRKPVRLDAFNGSYGMNRGLCASSWCYAAIIAAASPEHAAYAFFALAAGAIYLYRMHRFSVHYARELYVQFLTPAPAKGAKSKTKQVRAGL</sequence>
<comment type="caution">
    <text evidence="2">The sequence shown here is derived from an EMBL/GenBank/DDBJ whole genome shotgun (WGS) entry which is preliminary data.</text>
</comment>
<evidence type="ECO:0000313" key="3">
    <source>
        <dbReference type="Proteomes" id="UP001549291"/>
    </source>
</evidence>
<protein>
    <submittedName>
        <fullName evidence="2">Uncharacterized protein</fullName>
    </submittedName>
</protein>
<gene>
    <name evidence="2" type="ORF">ABIF63_000408</name>
</gene>
<dbReference type="RefSeq" id="WP_354269964.1">
    <property type="nucleotide sequence ID" value="NZ_JBEPTQ010000001.1"/>
</dbReference>
<organism evidence="2 3">
    <name type="scientific">Bradyrhizobium japonicum</name>
    <dbReference type="NCBI Taxonomy" id="375"/>
    <lineage>
        <taxon>Bacteria</taxon>
        <taxon>Pseudomonadati</taxon>
        <taxon>Pseudomonadota</taxon>
        <taxon>Alphaproteobacteria</taxon>
        <taxon>Hyphomicrobiales</taxon>
        <taxon>Nitrobacteraceae</taxon>
        <taxon>Bradyrhizobium</taxon>
    </lineage>
</organism>
<keyword evidence="3" id="KW-1185">Reference proteome</keyword>
<dbReference type="Proteomes" id="UP001549291">
    <property type="component" value="Unassembled WGS sequence"/>
</dbReference>
<proteinExistence type="predicted"/>